<feature type="compositionally biased region" description="Basic residues" evidence="1">
    <location>
        <begin position="29"/>
        <end position="38"/>
    </location>
</feature>
<name>A0ABV0UM67_9TELE</name>
<organism evidence="2 3">
    <name type="scientific">Ilyodon furcidens</name>
    <name type="common">goldbreast splitfin</name>
    <dbReference type="NCBI Taxonomy" id="33524"/>
    <lineage>
        <taxon>Eukaryota</taxon>
        <taxon>Metazoa</taxon>
        <taxon>Chordata</taxon>
        <taxon>Craniata</taxon>
        <taxon>Vertebrata</taxon>
        <taxon>Euteleostomi</taxon>
        <taxon>Actinopterygii</taxon>
        <taxon>Neopterygii</taxon>
        <taxon>Teleostei</taxon>
        <taxon>Neoteleostei</taxon>
        <taxon>Acanthomorphata</taxon>
        <taxon>Ovalentaria</taxon>
        <taxon>Atherinomorphae</taxon>
        <taxon>Cyprinodontiformes</taxon>
        <taxon>Goodeidae</taxon>
        <taxon>Ilyodon</taxon>
    </lineage>
</organism>
<keyword evidence="3" id="KW-1185">Reference proteome</keyword>
<protein>
    <submittedName>
        <fullName evidence="2">Uncharacterized protein</fullName>
    </submittedName>
</protein>
<evidence type="ECO:0000313" key="2">
    <source>
        <dbReference type="EMBL" id="MEQ2246304.1"/>
    </source>
</evidence>
<gene>
    <name evidence="2" type="ORF">ILYODFUR_037003</name>
</gene>
<sequence length="96" mass="11317">MIRFCFQGIPTAQKSPSLATCHAAELPKRLPKRQRKGRLMWMEKDVDPEDDEDDDEDEEEEEECENKEDEEGNEEEEFQPSEGSENEMETEILDYM</sequence>
<evidence type="ECO:0000313" key="3">
    <source>
        <dbReference type="Proteomes" id="UP001482620"/>
    </source>
</evidence>
<comment type="caution">
    <text evidence="2">The sequence shown here is derived from an EMBL/GenBank/DDBJ whole genome shotgun (WGS) entry which is preliminary data.</text>
</comment>
<dbReference type="Proteomes" id="UP001482620">
    <property type="component" value="Unassembled WGS sequence"/>
</dbReference>
<feature type="region of interest" description="Disordered" evidence="1">
    <location>
        <begin position="28"/>
        <end position="96"/>
    </location>
</feature>
<dbReference type="EMBL" id="JAHRIQ010077371">
    <property type="protein sequence ID" value="MEQ2246304.1"/>
    <property type="molecule type" value="Genomic_DNA"/>
</dbReference>
<feature type="compositionally biased region" description="Acidic residues" evidence="1">
    <location>
        <begin position="46"/>
        <end position="96"/>
    </location>
</feature>
<accession>A0ABV0UM67</accession>
<proteinExistence type="predicted"/>
<reference evidence="2 3" key="1">
    <citation type="submission" date="2021-06" db="EMBL/GenBank/DDBJ databases">
        <authorList>
            <person name="Palmer J.M."/>
        </authorList>
    </citation>
    <scope>NUCLEOTIDE SEQUENCE [LARGE SCALE GENOMIC DNA]</scope>
    <source>
        <strain evidence="3">if_2019</strain>
        <tissue evidence="2">Muscle</tissue>
    </source>
</reference>
<evidence type="ECO:0000256" key="1">
    <source>
        <dbReference type="SAM" id="MobiDB-lite"/>
    </source>
</evidence>